<feature type="compositionally biased region" description="Low complexity" evidence="7">
    <location>
        <begin position="294"/>
        <end position="310"/>
    </location>
</feature>
<dbReference type="PANTHER" id="PTHR32235">
    <property type="entry name" value="NON-HOMOLOGOUS END-JOINING FACTOR 1"/>
    <property type="match status" value="1"/>
</dbReference>
<proteinExistence type="inferred from homology"/>
<feature type="compositionally biased region" description="Basic residues" evidence="7">
    <location>
        <begin position="231"/>
        <end position="242"/>
    </location>
</feature>
<keyword evidence="4" id="KW-0539">Nucleus</keyword>
<evidence type="ECO:0000313" key="9">
    <source>
        <dbReference type="Proteomes" id="UP000091820"/>
    </source>
</evidence>
<name>A0A1A9X5G0_9MUSC</name>
<feature type="compositionally biased region" description="Basic and acidic residues" evidence="7">
    <location>
        <begin position="243"/>
        <end position="252"/>
    </location>
</feature>
<keyword evidence="2" id="KW-0227">DNA damage</keyword>
<evidence type="ECO:0000256" key="5">
    <source>
        <dbReference type="ARBA" id="ARBA00025747"/>
    </source>
</evidence>
<evidence type="ECO:0000256" key="2">
    <source>
        <dbReference type="ARBA" id="ARBA00022763"/>
    </source>
</evidence>
<dbReference type="InterPro" id="IPR052287">
    <property type="entry name" value="NHEJ_factor"/>
</dbReference>
<accession>A0A1A9X5G0</accession>
<feature type="compositionally biased region" description="Polar residues" evidence="7">
    <location>
        <begin position="316"/>
        <end position="345"/>
    </location>
</feature>
<dbReference type="InterPro" id="IPR038051">
    <property type="entry name" value="XRCC4-like_N_sf"/>
</dbReference>
<organism evidence="8 9">
    <name type="scientific">Glossina brevipalpis</name>
    <dbReference type="NCBI Taxonomy" id="37001"/>
    <lineage>
        <taxon>Eukaryota</taxon>
        <taxon>Metazoa</taxon>
        <taxon>Ecdysozoa</taxon>
        <taxon>Arthropoda</taxon>
        <taxon>Hexapoda</taxon>
        <taxon>Insecta</taxon>
        <taxon>Pterygota</taxon>
        <taxon>Neoptera</taxon>
        <taxon>Endopterygota</taxon>
        <taxon>Diptera</taxon>
        <taxon>Brachycera</taxon>
        <taxon>Muscomorpha</taxon>
        <taxon>Hippoboscoidea</taxon>
        <taxon>Glossinidae</taxon>
        <taxon>Glossina</taxon>
    </lineage>
</organism>
<keyword evidence="6" id="KW-0175">Coiled coil</keyword>
<dbReference type="GO" id="GO:0045027">
    <property type="term" value="F:DNA end binding"/>
    <property type="evidence" value="ECO:0007669"/>
    <property type="project" value="TreeGrafter"/>
</dbReference>
<evidence type="ECO:0000256" key="7">
    <source>
        <dbReference type="SAM" id="MobiDB-lite"/>
    </source>
</evidence>
<feature type="coiled-coil region" evidence="6">
    <location>
        <begin position="130"/>
        <end position="157"/>
    </location>
</feature>
<keyword evidence="9" id="KW-1185">Reference proteome</keyword>
<comment type="similarity">
    <text evidence="5">Belongs to the XRCC4-XLF family. XLF subfamily.</text>
</comment>
<feature type="compositionally biased region" description="Basic residues" evidence="7">
    <location>
        <begin position="385"/>
        <end position="395"/>
    </location>
</feature>
<dbReference type="PANTHER" id="PTHR32235:SF1">
    <property type="entry name" value="NON-HOMOLOGOUS END-JOINING FACTOR 1"/>
    <property type="match status" value="1"/>
</dbReference>
<reference evidence="9" key="1">
    <citation type="submission" date="2014-03" db="EMBL/GenBank/DDBJ databases">
        <authorList>
            <person name="Aksoy S."/>
            <person name="Warren W."/>
            <person name="Wilson R.K."/>
        </authorList>
    </citation>
    <scope>NUCLEOTIDE SEQUENCE [LARGE SCALE GENOMIC DNA]</scope>
    <source>
        <strain evidence="9">IAEA</strain>
    </source>
</reference>
<evidence type="ECO:0000313" key="8">
    <source>
        <dbReference type="EnsemblMetazoa" id="GBRI044884-PA"/>
    </source>
</evidence>
<dbReference type="VEuPathDB" id="VectorBase:GBRI044884"/>
<dbReference type="AlphaFoldDB" id="A0A1A9X5G0"/>
<sequence length="450" mass="52103">MWKKLEICEETFFMNCVLIDNERIACILLSLKKCWSATLTLNEIKEKVKLLNKRVEYNDYVKDTLLNGDLNQASLEELPPADEIGDGTNRCLLKAKYRVEELPLKFEWSLTKTCTEEFQRNYFIPLLLTADSYKQQVQDLKSIIQKKDEEIKQYRREGFSLRRSTVVTIPFDVDDFNKHTDHKFMYNFDDLSKCVLKLQEADKLKNDASKSVMPLSEVKNDVKLPSMQKNGPKKSPKQRKRRMQEIKQEKLKNVLRPVRKSLRYETQSSQSSNNSQTVLEQQKINKIKGNSMPRLITGRRITRSTGRSLGEPGIESENNSSKNVANTDLNENPISSGGQRTLPSNLVYSPKRETKSPVKEYENNTRNVFDFSTDSDRETEIIVQRKKSKGNKGKKSGNFSNEVSETIENLAKNSNKRNDDVSSQLETIKKGLQELETLRLEDLKKRRRNI</sequence>
<evidence type="ECO:0000256" key="4">
    <source>
        <dbReference type="ARBA" id="ARBA00023242"/>
    </source>
</evidence>
<dbReference type="GO" id="GO:0032807">
    <property type="term" value="C:DNA ligase IV complex"/>
    <property type="evidence" value="ECO:0007669"/>
    <property type="project" value="TreeGrafter"/>
</dbReference>
<protein>
    <submittedName>
        <fullName evidence="8">Uncharacterized protein</fullName>
    </submittedName>
</protein>
<feature type="compositionally biased region" description="Low complexity" evidence="7">
    <location>
        <begin position="267"/>
        <end position="276"/>
    </location>
</feature>
<dbReference type="GO" id="GO:0006303">
    <property type="term" value="P:double-strand break repair via nonhomologous end joining"/>
    <property type="evidence" value="ECO:0007669"/>
    <property type="project" value="TreeGrafter"/>
</dbReference>
<keyword evidence="3" id="KW-0234">DNA repair</keyword>
<dbReference type="Proteomes" id="UP000091820">
    <property type="component" value="Unassembled WGS sequence"/>
</dbReference>
<dbReference type="Gene3D" id="1.10.287.450">
    <property type="entry name" value="Helix hairpin bin"/>
    <property type="match status" value="1"/>
</dbReference>
<dbReference type="EnsemblMetazoa" id="GBRI044884-RA">
    <property type="protein sequence ID" value="GBRI044884-PA"/>
    <property type="gene ID" value="GBRI044884"/>
</dbReference>
<dbReference type="STRING" id="37001.A0A1A9X5G0"/>
<feature type="compositionally biased region" description="Polar residues" evidence="7">
    <location>
        <begin position="402"/>
        <end position="413"/>
    </location>
</feature>
<feature type="region of interest" description="Disordered" evidence="7">
    <location>
        <begin position="210"/>
        <end position="345"/>
    </location>
</feature>
<evidence type="ECO:0000256" key="1">
    <source>
        <dbReference type="ARBA" id="ARBA00004123"/>
    </source>
</evidence>
<reference evidence="8" key="2">
    <citation type="submission" date="2020-05" db="UniProtKB">
        <authorList>
            <consortium name="EnsemblMetazoa"/>
        </authorList>
    </citation>
    <scope>IDENTIFICATION</scope>
    <source>
        <strain evidence="8">IAEA</strain>
    </source>
</reference>
<comment type="subcellular location">
    <subcellularLocation>
        <location evidence="1">Nucleus</location>
    </subcellularLocation>
</comment>
<evidence type="ECO:0000256" key="6">
    <source>
        <dbReference type="SAM" id="Coils"/>
    </source>
</evidence>
<evidence type="ECO:0000256" key="3">
    <source>
        <dbReference type="ARBA" id="ARBA00023204"/>
    </source>
</evidence>
<feature type="region of interest" description="Disordered" evidence="7">
    <location>
        <begin position="385"/>
        <end position="424"/>
    </location>
</feature>
<dbReference type="Gene3D" id="2.170.210.10">
    <property type="entry name" value="DNA double-strand break repair and VJ recombination XRCC4, N-terminal"/>
    <property type="match status" value="1"/>
</dbReference>